<dbReference type="AlphaFoldDB" id="D5WTY3"/>
<evidence type="ECO:0000313" key="3">
    <source>
        <dbReference type="EMBL" id="ADG05303.1"/>
    </source>
</evidence>
<dbReference type="RefSeq" id="WP_013074596.1">
    <property type="nucleotide sequence ID" value="NC_014098.1"/>
</dbReference>
<accession>D5WTY3</accession>
<keyword evidence="2" id="KW-0560">Oxidoreductase</keyword>
<organism evidence="3 4">
    <name type="scientific">Kyrpidia tusciae (strain DSM 2912 / NBRC 15312 / T2)</name>
    <name type="common">Bacillus tusciae</name>
    <dbReference type="NCBI Taxonomy" id="562970"/>
    <lineage>
        <taxon>Bacteria</taxon>
        <taxon>Bacillati</taxon>
        <taxon>Bacillota</taxon>
        <taxon>Bacilli</taxon>
        <taxon>Bacillales</taxon>
        <taxon>Alicyclobacillaceae</taxon>
        <taxon>Kyrpidia</taxon>
    </lineage>
</organism>
<protein>
    <submittedName>
        <fullName evidence="3">Short-chain dehydrogenase/reductase SDR</fullName>
    </submittedName>
</protein>
<dbReference type="FunFam" id="3.40.50.720:FF:000084">
    <property type="entry name" value="Short-chain dehydrogenase reductase"/>
    <property type="match status" value="1"/>
</dbReference>
<dbReference type="CDD" id="cd05233">
    <property type="entry name" value="SDR_c"/>
    <property type="match status" value="1"/>
</dbReference>
<dbReference type="Proteomes" id="UP000002368">
    <property type="component" value="Chromosome"/>
</dbReference>
<reference evidence="3 4" key="1">
    <citation type="journal article" date="2011" name="Stand. Genomic Sci.">
        <title>Complete genome sequence of the thermophilic, hydrogen-oxidizing Bacillus tusciae type strain (T2) and reclassification in the new genus, Kyrpidia gen. nov. as Kyrpidia tusciae comb. nov. and emendation of the family Alicyclobacillaceae da Costa and Rainey, 2010.</title>
        <authorList>
            <person name="Klenk H.P."/>
            <person name="Lapidus A."/>
            <person name="Chertkov O."/>
            <person name="Copeland A."/>
            <person name="Del Rio T.G."/>
            <person name="Nolan M."/>
            <person name="Lucas S."/>
            <person name="Chen F."/>
            <person name="Tice H."/>
            <person name="Cheng J.F."/>
            <person name="Han C."/>
            <person name="Bruce D."/>
            <person name="Goodwin L."/>
            <person name="Pitluck S."/>
            <person name="Pati A."/>
            <person name="Ivanova N."/>
            <person name="Mavromatis K."/>
            <person name="Daum C."/>
            <person name="Chen A."/>
            <person name="Palaniappan K."/>
            <person name="Chang Y.J."/>
            <person name="Land M."/>
            <person name="Hauser L."/>
            <person name="Jeffries C.D."/>
            <person name="Detter J.C."/>
            <person name="Rohde M."/>
            <person name="Abt B."/>
            <person name="Pukall R."/>
            <person name="Goker M."/>
            <person name="Bristow J."/>
            <person name="Markowitz V."/>
            <person name="Hugenholtz P."/>
            <person name="Eisen J.A."/>
        </authorList>
    </citation>
    <scope>NUCLEOTIDE SEQUENCE [LARGE SCALE GENOMIC DNA]</scope>
    <source>
        <strain evidence="3 4">DSM 2912</strain>
    </source>
</reference>
<dbReference type="STRING" id="562970.Btus_0537"/>
<dbReference type="PANTHER" id="PTHR42760">
    <property type="entry name" value="SHORT-CHAIN DEHYDROGENASES/REDUCTASES FAMILY MEMBER"/>
    <property type="match status" value="1"/>
</dbReference>
<dbReference type="PRINTS" id="PR00080">
    <property type="entry name" value="SDRFAMILY"/>
</dbReference>
<proteinExistence type="inferred from homology"/>
<dbReference type="Pfam" id="PF13561">
    <property type="entry name" value="adh_short_C2"/>
    <property type="match status" value="1"/>
</dbReference>
<dbReference type="EMBL" id="CP002017">
    <property type="protein sequence ID" value="ADG05303.1"/>
    <property type="molecule type" value="Genomic_DNA"/>
</dbReference>
<dbReference type="SUPFAM" id="SSF51735">
    <property type="entry name" value="NAD(P)-binding Rossmann-fold domains"/>
    <property type="match status" value="1"/>
</dbReference>
<dbReference type="PANTHER" id="PTHR42760:SF133">
    <property type="entry name" value="3-OXOACYL-[ACYL-CARRIER-PROTEIN] REDUCTASE"/>
    <property type="match status" value="1"/>
</dbReference>
<evidence type="ECO:0000313" key="4">
    <source>
        <dbReference type="Proteomes" id="UP000002368"/>
    </source>
</evidence>
<dbReference type="PRINTS" id="PR00081">
    <property type="entry name" value="GDHRDH"/>
</dbReference>
<dbReference type="eggNOG" id="COG1028">
    <property type="taxonomic scope" value="Bacteria"/>
</dbReference>
<dbReference type="HOGENOM" id="CLU_010194_1_0_9"/>
<dbReference type="GO" id="GO:0016616">
    <property type="term" value="F:oxidoreductase activity, acting on the CH-OH group of donors, NAD or NADP as acceptor"/>
    <property type="evidence" value="ECO:0007669"/>
    <property type="project" value="TreeGrafter"/>
</dbReference>
<comment type="similarity">
    <text evidence="1">Belongs to the short-chain dehydrogenases/reductases (SDR) family.</text>
</comment>
<gene>
    <name evidence="3" type="ordered locus">Btus_0537</name>
</gene>
<sequence>MHISLAGRVAIVSGASRGIGLAVARALSESGARVVASTRTPSRELEELAATGRVFPAALNAATAEGAQLLADEVNSRFGKADILVNNIGATDPRRGAGFLDITDEEWREMIEVNLMSVVRVTRAALPLLMKQGGTIVNISTMNAMMPAPPIPAYSAAKAAVTNLTKSLAEEFGPKGIRANAVAPGPTRTAMWEGVPADLHELAASFGITLGRFAEPHEVAHLVVFLASDRASMITGANYVIDGGLVKTIH</sequence>
<dbReference type="KEGG" id="bts:Btus_0537"/>
<name>D5WTY3_KYRT2</name>
<dbReference type="OrthoDB" id="9803333at2"/>
<evidence type="ECO:0000256" key="1">
    <source>
        <dbReference type="ARBA" id="ARBA00006484"/>
    </source>
</evidence>
<keyword evidence="4" id="KW-1185">Reference proteome</keyword>
<dbReference type="Gene3D" id="3.40.50.720">
    <property type="entry name" value="NAD(P)-binding Rossmann-like Domain"/>
    <property type="match status" value="1"/>
</dbReference>
<dbReference type="InterPro" id="IPR036291">
    <property type="entry name" value="NAD(P)-bd_dom_sf"/>
</dbReference>
<dbReference type="GO" id="GO:0008206">
    <property type="term" value="P:bile acid metabolic process"/>
    <property type="evidence" value="ECO:0007669"/>
    <property type="project" value="UniProtKB-ARBA"/>
</dbReference>
<dbReference type="InterPro" id="IPR002347">
    <property type="entry name" value="SDR_fam"/>
</dbReference>
<evidence type="ECO:0000256" key="2">
    <source>
        <dbReference type="ARBA" id="ARBA00023002"/>
    </source>
</evidence>